<dbReference type="SMART" id="SM00356">
    <property type="entry name" value="ZnF_C3H1"/>
    <property type="match status" value="1"/>
</dbReference>
<feature type="compositionally biased region" description="Acidic residues" evidence="5">
    <location>
        <begin position="342"/>
        <end position="355"/>
    </location>
</feature>
<dbReference type="AlphaFoldDB" id="A0A9W9GBS4"/>
<evidence type="ECO:0000256" key="1">
    <source>
        <dbReference type="ARBA" id="ARBA00022723"/>
    </source>
</evidence>
<feature type="region of interest" description="Disordered" evidence="5">
    <location>
        <begin position="1"/>
        <end position="252"/>
    </location>
</feature>
<dbReference type="EMBL" id="JAPQKH010000001">
    <property type="protein sequence ID" value="KAJ5115755.1"/>
    <property type="molecule type" value="Genomic_DNA"/>
</dbReference>
<accession>A0A9W9GBS4</accession>
<dbReference type="InterPro" id="IPR041367">
    <property type="entry name" value="Znf-CCCH_4"/>
</dbReference>
<dbReference type="GO" id="GO:0008270">
    <property type="term" value="F:zinc ion binding"/>
    <property type="evidence" value="ECO:0007669"/>
    <property type="project" value="UniProtKB-KW"/>
</dbReference>
<proteinExistence type="predicted"/>
<keyword evidence="8" id="KW-1185">Reference proteome</keyword>
<reference evidence="7" key="2">
    <citation type="journal article" date="2023" name="IMA Fungus">
        <title>Comparative genomic study of the Penicillium genus elucidates a diverse pangenome and 15 lateral gene transfer events.</title>
        <authorList>
            <person name="Petersen C."/>
            <person name="Sorensen T."/>
            <person name="Nielsen M.R."/>
            <person name="Sondergaard T.E."/>
            <person name="Sorensen J.L."/>
            <person name="Fitzpatrick D.A."/>
            <person name="Frisvad J.C."/>
            <person name="Nielsen K.L."/>
        </authorList>
    </citation>
    <scope>NUCLEOTIDE SEQUENCE</scope>
    <source>
        <strain evidence="7">IBT 30069</strain>
    </source>
</reference>
<keyword evidence="1 4" id="KW-0479">Metal-binding</keyword>
<dbReference type="SUPFAM" id="SSF90229">
    <property type="entry name" value="CCCH zinc finger"/>
    <property type="match status" value="1"/>
</dbReference>
<comment type="caution">
    <text evidence="7">The sequence shown here is derived from an EMBL/GenBank/DDBJ whole genome shotgun (WGS) entry which is preliminary data.</text>
</comment>
<dbReference type="OrthoDB" id="4347at2759"/>
<feature type="compositionally biased region" description="Polar residues" evidence="5">
    <location>
        <begin position="1"/>
        <end position="27"/>
    </location>
</feature>
<feature type="compositionally biased region" description="Polar residues" evidence="5">
    <location>
        <begin position="240"/>
        <end position="252"/>
    </location>
</feature>
<feature type="zinc finger region" description="C3H1-type" evidence="4">
    <location>
        <begin position="1080"/>
        <end position="1106"/>
    </location>
</feature>
<feature type="region of interest" description="Disordered" evidence="5">
    <location>
        <begin position="929"/>
        <end position="985"/>
    </location>
</feature>
<dbReference type="InterPro" id="IPR000571">
    <property type="entry name" value="Znf_CCCH"/>
</dbReference>
<feature type="compositionally biased region" description="Polar residues" evidence="5">
    <location>
        <begin position="143"/>
        <end position="195"/>
    </location>
</feature>
<organism evidence="7 8">
    <name type="scientific">Penicillium angulare</name>
    <dbReference type="NCBI Taxonomy" id="116970"/>
    <lineage>
        <taxon>Eukaryota</taxon>
        <taxon>Fungi</taxon>
        <taxon>Dikarya</taxon>
        <taxon>Ascomycota</taxon>
        <taxon>Pezizomycotina</taxon>
        <taxon>Eurotiomycetes</taxon>
        <taxon>Eurotiomycetidae</taxon>
        <taxon>Eurotiales</taxon>
        <taxon>Aspergillaceae</taxon>
        <taxon>Penicillium</taxon>
    </lineage>
</organism>
<evidence type="ECO:0000256" key="2">
    <source>
        <dbReference type="ARBA" id="ARBA00022771"/>
    </source>
</evidence>
<dbReference type="Gene3D" id="4.10.1000.10">
    <property type="entry name" value="Zinc finger, CCCH-type"/>
    <property type="match status" value="1"/>
</dbReference>
<evidence type="ECO:0000259" key="6">
    <source>
        <dbReference type="PROSITE" id="PS50103"/>
    </source>
</evidence>
<feature type="region of interest" description="Disordered" evidence="5">
    <location>
        <begin position="546"/>
        <end position="689"/>
    </location>
</feature>
<feature type="region of interest" description="Disordered" evidence="5">
    <location>
        <begin position="744"/>
        <end position="766"/>
    </location>
</feature>
<sequence>MEQSSAQNRMSGLSHTGASQGSSSQFWSPAMDAIFSDQQLQPSQPQQHQDPQLGLTWDFSAPQQRQQPHSQPQQHQQRHLQQPHLQPQQRSQIPPSNEPNLDHFSIPQQWQDNPLRQPGRGFVPPPQYQNTQPLHQYPHGQIQFDSRSLQEPESSTFPSSYSFPNNFYQQPQSLPSGQNSFQNRNPQQHLQQSEFQAAPPPQTQFTLPPGYPPDMLSSTIDLSTDFPPHQQLHSHIDPNYLNSTSHSSQQQPVPDNMLFTNPSGFGRSNHIFDFFENDISLRAQPGVELDQGALENGQHGFAVSSHSGLTIPQVVIESKKATKKQPGKKTAKAQKKVKGESESDSEYESDLEIEAPPEPSPIPAVRPTEPIAAAEYSTLQAVWSPRNKVVSADKVKSGLMEFKDLIKVLRDSWKDQVAEMKLAENNNNNEKAIELKKAVALQRQIMDRIMITALSMGHPMIVEKCGEHPMALAAIYSFLADRFQAADYDGSLTLNMLKLLARFVTVDEEIMQKTNLAKLLPRLIKKGGPAIKESGQQILDNAIASTKRKQENAKSVKEDSPAQKDSPSAEIAGSKRPRDGESNGHPATKRMVVPSHLKEAGKSATTINGGVKRAAEGNQNGKAVPAPATRPRANIVAPKPSSLFSALSSASKRPGTTNAERAAAKSSVAPEKKEKPAAPPPKPAFSFGDIMADLSKPKETVVAKPVEDLPPETEEERKTRLRKEERRKLRVTWKPDESLTEVRLFTHDPEEELSPGDGSMRGVGDVKGEGSVLKLHKDLEELEEEDLGGVRETSYADYHELSEILKSDALKDSNFIKRGGDKKPDSPEKEAQDHRESTTLMVFYTDPADVPSTPKEPPTPDADEMVPEVVLFGELPDNVKSRQERYFNAVNPQPAAPTIQPQAQPQFQPQANPAPGAFDIAGLLKLMNPAAQQQSTPPPLPVPQPAMPAPMSDLERTINMFRQQQSTQAPQPPPQPQPQAQAPAVDFQNLLNVMKQLQPGGFSQMPQTQPTMAPNMGAMFPPFGGQNQYSGGQQQMTAGNNNYEDSERKRVRDNEMSEGQYDPSWSRGKRTKANDPKPYKYGLVACKFWAEGKCRKGENCTFRHDA</sequence>
<evidence type="ECO:0000313" key="7">
    <source>
        <dbReference type="EMBL" id="KAJ5115755.1"/>
    </source>
</evidence>
<evidence type="ECO:0000256" key="5">
    <source>
        <dbReference type="SAM" id="MobiDB-lite"/>
    </source>
</evidence>
<name>A0A9W9GBS4_9EURO</name>
<feature type="compositionally biased region" description="Low complexity" evidence="5">
    <location>
        <begin position="62"/>
        <end position="92"/>
    </location>
</feature>
<evidence type="ECO:0000313" key="8">
    <source>
        <dbReference type="Proteomes" id="UP001149165"/>
    </source>
</evidence>
<feature type="domain" description="C3H1-type" evidence="6">
    <location>
        <begin position="1080"/>
        <end position="1106"/>
    </location>
</feature>
<evidence type="ECO:0000256" key="4">
    <source>
        <dbReference type="PROSITE-ProRule" id="PRU00723"/>
    </source>
</evidence>
<feature type="compositionally biased region" description="Pro residues" evidence="5">
    <location>
        <begin position="936"/>
        <end position="948"/>
    </location>
</feature>
<protein>
    <recommendedName>
        <fullName evidence="6">C3H1-type domain-containing protein</fullName>
    </recommendedName>
</protein>
<feature type="region of interest" description="Disordered" evidence="5">
    <location>
        <begin position="809"/>
        <end position="837"/>
    </location>
</feature>
<keyword evidence="2 4" id="KW-0863">Zinc-finger</keyword>
<feature type="compositionally biased region" description="Low complexity" evidence="5">
    <location>
        <begin position="1024"/>
        <end position="1035"/>
    </location>
</feature>
<feature type="compositionally biased region" description="Basic and acidic residues" evidence="5">
    <location>
        <begin position="548"/>
        <end position="562"/>
    </location>
</feature>
<gene>
    <name evidence="7" type="ORF">N7456_000103</name>
</gene>
<dbReference type="InterPro" id="IPR036855">
    <property type="entry name" value="Znf_CCCH_sf"/>
</dbReference>
<dbReference type="Proteomes" id="UP001149165">
    <property type="component" value="Unassembled WGS sequence"/>
</dbReference>
<feature type="compositionally biased region" description="Basic residues" evidence="5">
    <location>
        <begin position="321"/>
        <end position="336"/>
    </location>
</feature>
<dbReference type="Pfam" id="PF18044">
    <property type="entry name" value="zf-CCCH_4"/>
    <property type="match status" value="1"/>
</dbReference>
<reference evidence="7" key="1">
    <citation type="submission" date="2022-11" db="EMBL/GenBank/DDBJ databases">
        <authorList>
            <person name="Petersen C."/>
        </authorList>
    </citation>
    <scope>NUCLEOTIDE SEQUENCE</scope>
    <source>
        <strain evidence="7">IBT 30069</strain>
    </source>
</reference>
<feature type="compositionally biased region" description="Low complexity" evidence="5">
    <location>
        <begin position="36"/>
        <end position="53"/>
    </location>
</feature>
<evidence type="ECO:0000256" key="3">
    <source>
        <dbReference type="ARBA" id="ARBA00022833"/>
    </source>
</evidence>
<feature type="region of interest" description="Disordered" evidence="5">
    <location>
        <begin position="892"/>
        <end position="917"/>
    </location>
</feature>
<feature type="region of interest" description="Disordered" evidence="5">
    <location>
        <begin position="701"/>
        <end position="723"/>
    </location>
</feature>
<feature type="region of interest" description="Disordered" evidence="5">
    <location>
        <begin position="1018"/>
        <end position="1076"/>
    </location>
</feature>
<feature type="compositionally biased region" description="Low complexity" evidence="5">
    <location>
        <begin position="641"/>
        <end position="651"/>
    </location>
</feature>
<keyword evidence="3 4" id="KW-0862">Zinc</keyword>
<dbReference type="PROSITE" id="PS50103">
    <property type="entry name" value="ZF_C3H1"/>
    <property type="match status" value="1"/>
</dbReference>
<feature type="compositionally biased region" description="Basic and acidic residues" evidence="5">
    <location>
        <begin position="1045"/>
        <end position="1055"/>
    </location>
</feature>
<feature type="region of interest" description="Disordered" evidence="5">
    <location>
        <begin position="319"/>
        <end position="366"/>
    </location>
</feature>